<protein>
    <recommendedName>
        <fullName evidence="13">ATP-binding cassette transporter</fullName>
    </recommendedName>
</protein>
<keyword evidence="6 8" id="KW-1133">Transmembrane helix</keyword>
<dbReference type="InterPro" id="IPR050835">
    <property type="entry name" value="ABC_transporter_sub-D"/>
</dbReference>
<dbReference type="GO" id="GO:0005524">
    <property type="term" value="F:ATP binding"/>
    <property type="evidence" value="ECO:0007669"/>
    <property type="project" value="UniProtKB-KW"/>
</dbReference>
<dbReference type="SUPFAM" id="SSF90123">
    <property type="entry name" value="ABC transporter transmembrane region"/>
    <property type="match status" value="1"/>
</dbReference>
<organism evidence="11 12">
    <name type="scientific">Symbiochloris irregularis</name>
    <dbReference type="NCBI Taxonomy" id="706552"/>
    <lineage>
        <taxon>Eukaryota</taxon>
        <taxon>Viridiplantae</taxon>
        <taxon>Chlorophyta</taxon>
        <taxon>core chlorophytes</taxon>
        <taxon>Trebouxiophyceae</taxon>
        <taxon>Trebouxiales</taxon>
        <taxon>Trebouxiaceae</taxon>
        <taxon>Symbiochloris</taxon>
    </lineage>
</organism>
<evidence type="ECO:0000256" key="3">
    <source>
        <dbReference type="ARBA" id="ARBA00022692"/>
    </source>
</evidence>
<evidence type="ECO:0008006" key="13">
    <source>
        <dbReference type="Google" id="ProtNLM"/>
    </source>
</evidence>
<keyword evidence="12" id="KW-1185">Reference proteome</keyword>
<dbReference type="PROSITE" id="PS50893">
    <property type="entry name" value="ABC_TRANSPORTER_2"/>
    <property type="match status" value="1"/>
</dbReference>
<feature type="transmembrane region" description="Helical" evidence="8">
    <location>
        <begin position="56"/>
        <end position="77"/>
    </location>
</feature>
<name>A0AAW1PMC4_9CHLO</name>
<dbReference type="InterPro" id="IPR036640">
    <property type="entry name" value="ABC1_TM_sf"/>
</dbReference>
<proteinExistence type="inferred from homology"/>
<evidence type="ECO:0000256" key="2">
    <source>
        <dbReference type="ARBA" id="ARBA00022448"/>
    </source>
</evidence>
<dbReference type="EMBL" id="JALJOQ010000014">
    <property type="protein sequence ID" value="KAK9810744.1"/>
    <property type="molecule type" value="Genomic_DNA"/>
</dbReference>
<dbReference type="InterPro" id="IPR011527">
    <property type="entry name" value="ABC1_TM_dom"/>
</dbReference>
<keyword evidence="2" id="KW-0813">Transport</keyword>
<keyword evidence="3 8" id="KW-0812">Transmembrane</keyword>
<gene>
    <name evidence="11" type="ORF">WJX73_004440</name>
</gene>
<feature type="domain" description="ABC transmembrane type-1" evidence="10">
    <location>
        <begin position="105"/>
        <end position="349"/>
    </location>
</feature>
<sequence length="611" mass="69051">MPSKNVELEHLKSADVVVDRPTRAGQELPMPKRSLWQLFPRWHRVAKRWFVSEERWMACGFVGFLVAASLGTTWMYVHISYVQRNLETALAEKEQDSFYKAIMSFVVIIIIAAPLFVVTEYVEARLTLEWRRWLTRDLMGMYFANSAYFRLHQTPEAELDNPDQRICEDVPAFVDASTVLCMGLLRKVFNIVGFAGVLWSISPKLVFILLTYCTVGTWLTATAFGKRLMQLDFRLLQKAGDLRFSLLRTRENAESIAFYHGEKRESAQATGRLDGLIVTSRLKLLWRAGLALWSNCYTYATILMPYLLTAPAYFQGDLQFGVITQVGFAFRRIETALNYLVDKLPAISGLAAETERLDVLFTLLQMHSHPPKGDVIQRSPDMDAGMLLQRLTVLTPGHERALCQMLDVQLLEGQSLLIVGPSGCGKSSLLRAISGLWTSGSGRVHTPSDSNCFFLPQKPFMPLGSLRDQLLFPSGDWTTPLGRGRKGLMVGDHELEKLLDAVCLPGLMDRLGGLDVELEFAHVLSQGEQQRVAFLRLLLHQPKLAFLDEATGALDTPTESALYRLLQQQCHTYISIGHRKELIAYHTHVLMFNKSATPEFMTAADYQQRHM</sequence>
<evidence type="ECO:0000256" key="6">
    <source>
        <dbReference type="ARBA" id="ARBA00022989"/>
    </source>
</evidence>
<accession>A0AAW1PMC4</accession>
<dbReference type="Pfam" id="PF06472">
    <property type="entry name" value="ABC_membrane_2"/>
    <property type="match status" value="1"/>
</dbReference>
<dbReference type="InterPro" id="IPR027417">
    <property type="entry name" value="P-loop_NTPase"/>
</dbReference>
<evidence type="ECO:0000256" key="7">
    <source>
        <dbReference type="ARBA" id="ARBA00023136"/>
    </source>
</evidence>
<dbReference type="GO" id="GO:0016020">
    <property type="term" value="C:membrane"/>
    <property type="evidence" value="ECO:0007669"/>
    <property type="project" value="InterPro"/>
</dbReference>
<dbReference type="PANTHER" id="PTHR11384:SF55">
    <property type="entry name" value="ATP-BINDING CASSETTE TRANSPORTER"/>
    <property type="match status" value="1"/>
</dbReference>
<evidence type="ECO:0000256" key="4">
    <source>
        <dbReference type="ARBA" id="ARBA00022741"/>
    </source>
</evidence>
<dbReference type="InterPro" id="IPR003439">
    <property type="entry name" value="ABC_transporter-like_ATP-bd"/>
</dbReference>
<comment type="similarity">
    <text evidence="1">Belongs to the ABC transporter superfamily. ABCD family. Peroxisomal fatty acyl CoA transporter (TC 3.A.1.203) subfamily.</text>
</comment>
<evidence type="ECO:0000256" key="5">
    <source>
        <dbReference type="ARBA" id="ARBA00022840"/>
    </source>
</evidence>
<evidence type="ECO:0000256" key="8">
    <source>
        <dbReference type="SAM" id="Phobius"/>
    </source>
</evidence>
<comment type="caution">
    <text evidence="11">The sequence shown here is derived from an EMBL/GenBank/DDBJ whole genome shotgun (WGS) entry which is preliminary data.</text>
</comment>
<evidence type="ECO:0000259" key="10">
    <source>
        <dbReference type="PROSITE" id="PS50929"/>
    </source>
</evidence>
<dbReference type="CDD" id="cd03223">
    <property type="entry name" value="ABCD_peroxisomal_ALDP"/>
    <property type="match status" value="1"/>
</dbReference>
<evidence type="ECO:0000256" key="1">
    <source>
        <dbReference type="ARBA" id="ARBA00008575"/>
    </source>
</evidence>
<evidence type="ECO:0000313" key="11">
    <source>
        <dbReference type="EMBL" id="KAK9810744.1"/>
    </source>
</evidence>
<dbReference type="AlphaFoldDB" id="A0AAW1PMC4"/>
<reference evidence="11 12" key="1">
    <citation type="journal article" date="2024" name="Nat. Commun.">
        <title>Phylogenomics reveals the evolutionary origins of lichenization in chlorophyte algae.</title>
        <authorList>
            <person name="Puginier C."/>
            <person name="Libourel C."/>
            <person name="Otte J."/>
            <person name="Skaloud P."/>
            <person name="Haon M."/>
            <person name="Grisel S."/>
            <person name="Petersen M."/>
            <person name="Berrin J.G."/>
            <person name="Delaux P.M."/>
            <person name="Dal Grande F."/>
            <person name="Keller J."/>
        </authorList>
    </citation>
    <scope>NUCLEOTIDE SEQUENCE [LARGE SCALE GENOMIC DNA]</scope>
    <source>
        <strain evidence="11 12">SAG 2036</strain>
    </source>
</reference>
<feature type="domain" description="ABC transporter" evidence="9">
    <location>
        <begin position="388"/>
        <end position="611"/>
    </location>
</feature>
<evidence type="ECO:0000313" key="12">
    <source>
        <dbReference type="Proteomes" id="UP001465755"/>
    </source>
</evidence>
<feature type="transmembrane region" description="Helical" evidence="8">
    <location>
        <begin position="97"/>
        <end position="122"/>
    </location>
</feature>
<keyword evidence="4" id="KW-0547">Nucleotide-binding</keyword>
<dbReference type="SUPFAM" id="SSF52540">
    <property type="entry name" value="P-loop containing nucleoside triphosphate hydrolases"/>
    <property type="match status" value="1"/>
</dbReference>
<dbReference type="InterPro" id="IPR017871">
    <property type="entry name" value="ABC_transporter-like_CS"/>
</dbReference>
<dbReference type="PROSITE" id="PS00211">
    <property type="entry name" value="ABC_TRANSPORTER_1"/>
    <property type="match status" value="1"/>
</dbReference>
<dbReference type="GO" id="GO:0016887">
    <property type="term" value="F:ATP hydrolysis activity"/>
    <property type="evidence" value="ECO:0007669"/>
    <property type="project" value="InterPro"/>
</dbReference>
<dbReference type="Gene3D" id="3.40.50.300">
    <property type="entry name" value="P-loop containing nucleotide triphosphate hydrolases"/>
    <property type="match status" value="1"/>
</dbReference>
<dbReference type="SMART" id="SM00382">
    <property type="entry name" value="AAA"/>
    <property type="match status" value="1"/>
</dbReference>
<dbReference type="PROSITE" id="PS50929">
    <property type="entry name" value="ABC_TM1F"/>
    <property type="match status" value="1"/>
</dbReference>
<evidence type="ECO:0000259" key="9">
    <source>
        <dbReference type="PROSITE" id="PS50893"/>
    </source>
</evidence>
<dbReference type="GO" id="GO:0140359">
    <property type="term" value="F:ABC-type transporter activity"/>
    <property type="evidence" value="ECO:0007669"/>
    <property type="project" value="InterPro"/>
</dbReference>
<feature type="transmembrane region" description="Helical" evidence="8">
    <location>
        <begin position="207"/>
        <end position="225"/>
    </location>
</feature>
<keyword evidence="7 8" id="KW-0472">Membrane</keyword>
<keyword evidence="5" id="KW-0067">ATP-binding</keyword>
<dbReference type="Proteomes" id="UP001465755">
    <property type="component" value="Unassembled WGS sequence"/>
</dbReference>
<dbReference type="Pfam" id="PF00005">
    <property type="entry name" value="ABC_tran"/>
    <property type="match status" value="1"/>
</dbReference>
<dbReference type="PANTHER" id="PTHR11384">
    <property type="entry name" value="ATP-BINDING CASSETTE, SUB-FAMILY D MEMBER"/>
    <property type="match status" value="1"/>
</dbReference>
<dbReference type="InterPro" id="IPR003593">
    <property type="entry name" value="AAA+_ATPase"/>
</dbReference>
<dbReference type="Gene3D" id="1.20.1560.10">
    <property type="entry name" value="ABC transporter type 1, transmembrane domain"/>
    <property type="match status" value="1"/>
</dbReference>